<dbReference type="PATRIC" id="fig|999552.6.peg.3498"/>
<dbReference type="EMBL" id="CP006773">
    <property type="protein sequence ID" value="AHD02211.1"/>
    <property type="molecule type" value="Genomic_DNA"/>
</dbReference>
<dbReference type="SUPFAM" id="SSF51294">
    <property type="entry name" value="Hedgehog/intein (Hint) domain"/>
    <property type="match status" value="1"/>
</dbReference>
<dbReference type="InterPro" id="IPR028992">
    <property type="entry name" value="Hedgehog/Intein_dom"/>
</dbReference>
<evidence type="ECO:0000256" key="1">
    <source>
        <dbReference type="SAM" id="MobiDB-lite"/>
    </source>
</evidence>
<evidence type="ECO:0000313" key="3">
    <source>
        <dbReference type="EMBL" id="AHD02211.1"/>
    </source>
</evidence>
<protein>
    <submittedName>
        <fullName evidence="3">Type I secretion protein</fullName>
    </submittedName>
</protein>
<dbReference type="Gene3D" id="2.170.16.10">
    <property type="entry name" value="Hedgehog/Intein (Hint) domain"/>
    <property type="match status" value="1"/>
</dbReference>
<feature type="domain" description="Hedgehog/Intein (Hint)" evidence="2">
    <location>
        <begin position="147"/>
        <end position="291"/>
    </location>
</feature>
<gene>
    <name evidence="3" type="ORF">METH_17620</name>
</gene>
<dbReference type="AlphaFoldDB" id="V9VTY0"/>
<feature type="region of interest" description="Disordered" evidence="1">
    <location>
        <begin position="1"/>
        <end position="22"/>
    </location>
</feature>
<accession>V9VTY0</accession>
<dbReference type="InterPro" id="IPR036844">
    <property type="entry name" value="Hint_dom_sf"/>
</dbReference>
<keyword evidence="4" id="KW-1185">Reference proteome</keyword>
<evidence type="ECO:0000259" key="2">
    <source>
        <dbReference type="Pfam" id="PF13403"/>
    </source>
</evidence>
<name>V9VTY0_9RHOB</name>
<proteinExistence type="predicted"/>
<evidence type="ECO:0000313" key="4">
    <source>
        <dbReference type="Proteomes" id="UP000018780"/>
    </source>
</evidence>
<dbReference type="KEGG" id="lmd:METH_17620"/>
<dbReference type="Pfam" id="PF13403">
    <property type="entry name" value="Hint_2"/>
    <property type="match status" value="1"/>
</dbReference>
<feature type="region of interest" description="Disordered" evidence="1">
    <location>
        <begin position="108"/>
        <end position="142"/>
    </location>
</feature>
<organism evidence="3 4">
    <name type="scientific">Leisingera methylohalidivorans DSM 14336</name>
    <dbReference type="NCBI Taxonomy" id="999552"/>
    <lineage>
        <taxon>Bacteria</taxon>
        <taxon>Pseudomonadati</taxon>
        <taxon>Pseudomonadota</taxon>
        <taxon>Alphaproteobacteria</taxon>
        <taxon>Rhodobacterales</taxon>
        <taxon>Roseobacteraceae</taxon>
        <taxon>Leisingera</taxon>
    </lineage>
</organism>
<reference evidence="3 4" key="1">
    <citation type="submission" date="2013-09" db="EMBL/GenBank/DDBJ databases">
        <authorList>
            <consortium name="DOE Joint Genome Institute"/>
            <person name="Klenk H.-P."/>
            <person name="Huntemann M."/>
            <person name="Han J."/>
            <person name="Chen A."/>
            <person name="Kyrpides N."/>
            <person name="Mavromatis K."/>
            <person name="Markowitz V."/>
            <person name="Palaniappan K."/>
            <person name="Ivanova N."/>
            <person name="Schaumberg A."/>
            <person name="Pati A."/>
            <person name="Liolios K."/>
            <person name="Nordberg H.P."/>
            <person name="Cantor M.N."/>
            <person name="Hua S.X."/>
            <person name="Woyke T."/>
        </authorList>
    </citation>
    <scope>NUCLEOTIDE SEQUENCE [LARGE SCALE GENOMIC DNA]</scope>
    <source>
        <strain evidence="3 4">DSM 14336</strain>
    </source>
</reference>
<dbReference type="Proteomes" id="UP000018780">
    <property type="component" value="Chromosome"/>
</dbReference>
<feature type="compositionally biased region" description="Basic and acidic residues" evidence="1">
    <location>
        <begin position="1"/>
        <end position="12"/>
    </location>
</feature>
<dbReference type="HOGENOM" id="CLU_052810_4_0_5"/>
<sequence>MSDIEGDSHANDPDSPDYNASAPTWIGETFTFNGGSGSQIDIVDDDGQFEDGYVETGGAQTLGQDVTINGVTYLAGSVVENEFSMLDAAGNEVFVVRIDGVNVGFGYPEGQEPVNGTSFTAAQGRDGDPVDSGDGTSTSSEPYANIVCYAPGTMIDTPDGPRPVETLKPGDLVLTRDHGPQLIRWARCSVHPLEEVEADAKPVQIKAEALGPNLPAKDLIVSPQHRIFVGGNGQLDKVFTSEAFAPAKSLTAVPGIRHMKGKRKITWVHFACDRHEVVTANGCLSESLLLGPMVVNGLTAAERRAVVGIFGRAPAPNAALNGPPALDCLTVGTVRRQIAKQRKDKDRILAKEIQKWDLDLAMEKHEAERFAESYRTAQSKARQKS</sequence>
<dbReference type="STRING" id="999552.METH_17620"/>